<dbReference type="EMBL" id="JAQIZZ010000002">
    <property type="protein sequence ID" value="KAJ5552802.1"/>
    <property type="molecule type" value="Genomic_DNA"/>
</dbReference>
<gene>
    <name evidence="9" type="ORF">N7494_002180</name>
</gene>
<keyword evidence="3 7" id="KW-1133">Transmembrane helix</keyword>
<feature type="transmembrane region" description="Helical" evidence="7">
    <location>
        <begin position="129"/>
        <end position="149"/>
    </location>
</feature>
<feature type="compositionally biased region" description="Polar residues" evidence="6">
    <location>
        <begin position="356"/>
        <end position="366"/>
    </location>
</feature>
<accession>A0AAD6D367</accession>
<comment type="subcellular location">
    <subcellularLocation>
        <location evidence="1">Membrane</location>
        <topology evidence="1">Multi-pass membrane protein</topology>
    </subcellularLocation>
</comment>
<proteinExistence type="inferred from homology"/>
<dbReference type="PANTHER" id="PTHR33048">
    <property type="entry name" value="PTH11-LIKE INTEGRAL MEMBRANE PROTEIN (AFU_ORTHOLOGUE AFUA_5G11245)"/>
    <property type="match status" value="1"/>
</dbReference>
<feature type="transmembrane region" description="Helical" evidence="7">
    <location>
        <begin position="47"/>
        <end position="69"/>
    </location>
</feature>
<dbReference type="GO" id="GO:0016020">
    <property type="term" value="C:membrane"/>
    <property type="evidence" value="ECO:0007669"/>
    <property type="project" value="UniProtKB-SubCell"/>
</dbReference>
<evidence type="ECO:0000313" key="9">
    <source>
        <dbReference type="EMBL" id="KAJ5552802.1"/>
    </source>
</evidence>
<evidence type="ECO:0000256" key="5">
    <source>
        <dbReference type="ARBA" id="ARBA00038359"/>
    </source>
</evidence>
<evidence type="ECO:0000256" key="2">
    <source>
        <dbReference type="ARBA" id="ARBA00022692"/>
    </source>
</evidence>
<evidence type="ECO:0000256" key="7">
    <source>
        <dbReference type="SAM" id="Phobius"/>
    </source>
</evidence>
<reference evidence="9 10" key="1">
    <citation type="journal article" date="2023" name="IMA Fungus">
        <title>Comparative genomic study of the Penicillium genus elucidates a diverse pangenome and 15 lateral gene transfer events.</title>
        <authorList>
            <person name="Petersen C."/>
            <person name="Sorensen T."/>
            <person name="Nielsen M.R."/>
            <person name="Sondergaard T.E."/>
            <person name="Sorensen J.L."/>
            <person name="Fitzpatrick D.A."/>
            <person name="Frisvad J.C."/>
            <person name="Nielsen K.L."/>
        </authorList>
    </citation>
    <scope>NUCLEOTIDE SEQUENCE [LARGE SCALE GENOMIC DNA]</scope>
    <source>
        <strain evidence="9 10">IBT 35679</strain>
    </source>
</reference>
<evidence type="ECO:0000256" key="1">
    <source>
        <dbReference type="ARBA" id="ARBA00004141"/>
    </source>
</evidence>
<dbReference type="InterPro" id="IPR049326">
    <property type="entry name" value="Rhodopsin_dom_fungi"/>
</dbReference>
<comment type="caution">
    <text evidence="9">The sequence shown here is derived from an EMBL/GenBank/DDBJ whole genome shotgun (WGS) entry which is preliminary data.</text>
</comment>
<feature type="transmembrane region" description="Helical" evidence="7">
    <location>
        <begin position="208"/>
        <end position="228"/>
    </location>
</feature>
<organism evidence="9 10">
    <name type="scientific">Penicillium frequentans</name>
    <dbReference type="NCBI Taxonomy" id="3151616"/>
    <lineage>
        <taxon>Eukaryota</taxon>
        <taxon>Fungi</taxon>
        <taxon>Dikarya</taxon>
        <taxon>Ascomycota</taxon>
        <taxon>Pezizomycotina</taxon>
        <taxon>Eurotiomycetes</taxon>
        <taxon>Eurotiomycetidae</taxon>
        <taxon>Eurotiales</taxon>
        <taxon>Aspergillaceae</taxon>
        <taxon>Penicillium</taxon>
    </lineage>
</organism>
<evidence type="ECO:0000256" key="6">
    <source>
        <dbReference type="SAM" id="MobiDB-lite"/>
    </source>
</evidence>
<evidence type="ECO:0000256" key="4">
    <source>
        <dbReference type="ARBA" id="ARBA00023136"/>
    </source>
</evidence>
<dbReference type="InterPro" id="IPR052337">
    <property type="entry name" value="SAT4-like"/>
</dbReference>
<feature type="transmembrane region" description="Helical" evidence="7">
    <location>
        <begin position="169"/>
        <end position="196"/>
    </location>
</feature>
<sequence>MGHVDLNESRVTIVTVCYSIPIPIMITCTGLRLYVKLRPSSKNSIAFDDLMIIIATSIAVGLCISGLVYGPPYGFGRHAAALSSNDIVSFLRGDYVFSHFYDWAIASTKLAILSLYYRIFSTVVFRRFVIGTAIFIVLWLAAMEIALGLQCLPVQRAWDASVKGTCLDLVAFSYFTNITNLVTDIWVFLLPLPIIFRLHVTRQRKFELAGVFAIGLLACGVTLARLTVVVSQGSSDFTWSGVPLGILSIEQHQSKNVINADIAISSHANLERLLQTYVGELVESKRDIQIVNSPFGDSSNPETDEKWQTLQSELQDFGITSEQSTQERDFIIATLQKAVNGNTTSKPGCELASVEPLSSPSRPTQRTLDENSRPSVQYQGEEVMANGVASEEFSQIESTSITPVVHGKSLAYFNE</sequence>
<feature type="transmembrane region" description="Helical" evidence="7">
    <location>
        <begin position="12"/>
        <end position="35"/>
    </location>
</feature>
<name>A0AAD6D367_9EURO</name>
<keyword evidence="10" id="KW-1185">Reference proteome</keyword>
<evidence type="ECO:0000313" key="10">
    <source>
        <dbReference type="Proteomes" id="UP001220324"/>
    </source>
</evidence>
<evidence type="ECO:0000259" key="8">
    <source>
        <dbReference type="Pfam" id="PF20684"/>
    </source>
</evidence>
<dbReference type="PANTHER" id="PTHR33048:SF8">
    <property type="entry name" value="INTEGRAL MEMBRANE PROTEIN-RELATED"/>
    <property type="match status" value="1"/>
</dbReference>
<feature type="domain" description="Rhodopsin" evidence="8">
    <location>
        <begin position="32"/>
        <end position="249"/>
    </location>
</feature>
<keyword evidence="2 7" id="KW-0812">Transmembrane</keyword>
<comment type="similarity">
    <text evidence="5">Belongs to the SAT4 family.</text>
</comment>
<keyword evidence="4 7" id="KW-0472">Membrane</keyword>
<feature type="region of interest" description="Disordered" evidence="6">
    <location>
        <begin position="343"/>
        <end position="374"/>
    </location>
</feature>
<dbReference type="AlphaFoldDB" id="A0AAD6D367"/>
<dbReference type="Proteomes" id="UP001220324">
    <property type="component" value="Unassembled WGS sequence"/>
</dbReference>
<protein>
    <recommendedName>
        <fullName evidence="8">Rhodopsin domain-containing protein</fullName>
    </recommendedName>
</protein>
<evidence type="ECO:0000256" key="3">
    <source>
        <dbReference type="ARBA" id="ARBA00022989"/>
    </source>
</evidence>
<dbReference type="Pfam" id="PF20684">
    <property type="entry name" value="Fung_rhodopsin"/>
    <property type="match status" value="1"/>
</dbReference>